<evidence type="ECO:0000259" key="4">
    <source>
        <dbReference type="PROSITE" id="PS50893"/>
    </source>
</evidence>
<dbReference type="RefSeq" id="WP_308451625.1">
    <property type="nucleotide sequence ID" value="NZ_JAJEPU010000030.1"/>
</dbReference>
<dbReference type="Gene3D" id="3.40.50.300">
    <property type="entry name" value="P-loop containing nucleotide triphosphate hydrolases"/>
    <property type="match status" value="1"/>
</dbReference>
<proteinExistence type="predicted"/>
<dbReference type="Proteomes" id="UP001198962">
    <property type="component" value="Unassembled WGS sequence"/>
</dbReference>
<evidence type="ECO:0000256" key="2">
    <source>
        <dbReference type="ARBA" id="ARBA00022741"/>
    </source>
</evidence>
<dbReference type="PANTHER" id="PTHR42794:SF2">
    <property type="entry name" value="ABC TRANSPORTER ATP-BINDING PROTEIN"/>
    <property type="match status" value="1"/>
</dbReference>
<gene>
    <name evidence="5" type="ORF">LKD32_10355</name>
</gene>
<evidence type="ECO:0000256" key="3">
    <source>
        <dbReference type="ARBA" id="ARBA00022840"/>
    </source>
</evidence>
<dbReference type="InterPro" id="IPR003593">
    <property type="entry name" value="AAA+_ATPase"/>
</dbReference>
<dbReference type="FunFam" id="3.40.50.300:FF:000134">
    <property type="entry name" value="Iron-enterobactin ABC transporter ATP-binding protein"/>
    <property type="match status" value="1"/>
</dbReference>
<protein>
    <submittedName>
        <fullName evidence="5">ABC transporter ATP-binding protein</fullName>
    </submittedName>
</protein>
<dbReference type="PANTHER" id="PTHR42794">
    <property type="entry name" value="HEMIN IMPORT ATP-BINDING PROTEIN HMUV"/>
    <property type="match status" value="1"/>
</dbReference>
<dbReference type="InterPro" id="IPR017871">
    <property type="entry name" value="ABC_transporter-like_CS"/>
</dbReference>
<sequence length="248" mass="27628">MKIQYQDIHVRLGGKEILKGVDLENREGCLTGIIGPNGCGKSTLIKTTFGITTPSQGEILVDGKPVSSYKPKQLASMIGYVGQDMASVFDFTVQEVVAMGLYARADHSRPDREVMELAMEELGILHLRDRSILSLSGGERKMAFIARAVAQGADTLILDEPTNHLDIRHQLFLLDYLKACKKTVLIVIHDLRLATHYCDYIFLMNEGKVIAQGTPIEALNRPRVKQVFDIEGEAYQNENGEKDFAMFL</sequence>
<dbReference type="GO" id="GO:0016887">
    <property type="term" value="F:ATP hydrolysis activity"/>
    <property type="evidence" value="ECO:0007669"/>
    <property type="project" value="InterPro"/>
</dbReference>
<dbReference type="CDD" id="cd03214">
    <property type="entry name" value="ABC_Iron-Siderophores_B12_Hemin"/>
    <property type="match status" value="1"/>
</dbReference>
<dbReference type="GO" id="GO:0005524">
    <property type="term" value="F:ATP binding"/>
    <property type="evidence" value="ECO:0007669"/>
    <property type="project" value="UniProtKB-KW"/>
</dbReference>
<name>A0AAE3DIP7_9FIRM</name>
<dbReference type="PROSITE" id="PS00211">
    <property type="entry name" value="ABC_TRANSPORTER_1"/>
    <property type="match status" value="1"/>
</dbReference>
<dbReference type="EMBL" id="JAJEPU010000030">
    <property type="protein sequence ID" value="MCC2165270.1"/>
    <property type="molecule type" value="Genomic_DNA"/>
</dbReference>
<keyword evidence="1" id="KW-0813">Transport</keyword>
<dbReference type="InterPro" id="IPR003439">
    <property type="entry name" value="ABC_transporter-like_ATP-bd"/>
</dbReference>
<accession>A0AAE3DIP7</accession>
<evidence type="ECO:0000313" key="5">
    <source>
        <dbReference type="EMBL" id="MCC2165270.1"/>
    </source>
</evidence>
<feature type="domain" description="ABC transporter" evidence="4">
    <location>
        <begin position="3"/>
        <end position="231"/>
    </location>
</feature>
<dbReference type="Pfam" id="PF00005">
    <property type="entry name" value="ABC_tran"/>
    <property type="match status" value="1"/>
</dbReference>
<comment type="caution">
    <text evidence="5">The sequence shown here is derived from an EMBL/GenBank/DDBJ whole genome shotgun (WGS) entry which is preliminary data.</text>
</comment>
<dbReference type="SUPFAM" id="SSF52540">
    <property type="entry name" value="P-loop containing nucleoside triphosphate hydrolases"/>
    <property type="match status" value="1"/>
</dbReference>
<evidence type="ECO:0000256" key="1">
    <source>
        <dbReference type="ARBA" id="ARBA00022448"/>
    </source>
</evidence>
<dbReference type="PROSITE" id="PS50893">
    <property type="entry name" value="ABC_TRANSPORTER_2"/>
    <property type="match status" value="1"/>
</dbReference>
<evidence type="ECO:0000313" key="6">
    <source>
        <dbReference type="Proteomes" id="UP001198962"/>
    </source>
</evidence>
<dbReference type="InterPro" id="IPR027417">
    <property type="entry name" value="P-loop_NTPase"/>
</dbReference>
<keyword evidence="6" id="KW-1185">Reference proteome</keyword>
<organism evidence="5 6">
    <name type="scientific">Brotaphodocola catenula</name>
    <dbReference type="NCBI Taxonomy" id="2885361"/>
    <lineage>
        <taxon>Bacteria</taxon>
        <taxon>Bacillati</taxon>
        <taxon>Bacillota</taxon>
        <taxon>Clostridia</taxon>
        <taxon>Lachnospirales</taxon>
        <taxon>Lachnospiraceae</taxon>
        <taxon>Brotaphodocola</taxon>
    </lineage>
</organism>
<keyword evidence="3 5" id="KW-0067">ATP-binding</keyword>
<reference evidence="5" key="1">
    <citation type="submission" date="2021-10" db="EMBL/GenBank/DDBJ databases">
        <title>Anaerobic single-cell dispensing facilitates the cultivation of human gut bacteria.</title>
        <authorList>
            <person name="Afrizal A."/>
        </authorList>
    </citation>
    <scope>NUCLEOTIDE SEQUENCE</scope>
    <source>
        <strain evidence="5">CLA-AA-H274</strain>
    </source>
</reference>
<keyword evidence="2" id="KW-0547">Nucleotide-binding</keyword>
<dbReference type="SMART" id="SM00382">
    <property type="entry name" value="AAA"/>
    <property type="match status" value="1"/>
</dbReference>
<dbReference type="AlphaFoldDB" id="A0AAE3DIP7"/>